<dbReference type="GeneID" id="117348864"/>
<dbReference type="InParanoid" id="A0A6P8NMI0"/>
<dbReference type="OrthoDB" id="2126613at2759"/>
<feature type="region of interest" description="Disordered" evidence="2">
    <location>
        <begin position="555"/>
        <end position="582"/>
    </location>
</feature>
<protein>
    <submittedName>
        <fullName evidence="4">Uncharacterized protein LOC117348864</fullName>
    </submittedName>
</protein>
<dbReference type="Proteomes" id="UP000515159">
    <property type="component" value="Chromosome 15"/>
</dbReference>
<accession>A0A6P8NMI0</accession>
<dbReference type="Gene3D" id="1.10.472.80">
    <property type="entry name" value="Ypt/Rab-GAP domain of gyp1p, domain 3"/>
    <property type="match status" value="1"/>
</dbReference>
<name>A0A6P8NMI0_GEOSA</name>
<dbReference type="KEGG" id="gsh:117348864"/>
<proteinExistence type="predicted"/>
<feature type="compositionally biased region" description="Polar residues" evidence="2">
    <location>
        <begin position="565"/>
        <end position="577"/>
    </location>
</feature>
<dbReference type="RefSeq" id="XP_033777322.1">
    <property type="nucleotide sequence ID" value="XM_033921431.1"/>
</dbReference>
<evidence type="ECO:0000313" key="4">
    <source>
        <dbReference type="RefSeq" id="XP_033777322.1"/>
    </source>
</evidence>
<keyword evidence="3" id="KW-1185">Reference proteome</keyword>
<organism evidence="3 4">
    <name type="scientific">Geotrypetes seraphini</name>
    <name type="common">Gaboon caecilian</name>
    <name type="synonym">Caecilia seraphini</name>
    <dbReference type="NCBI Taxonomy" id="260995"/>
    <lineage>
        <taxon>Eukaryota</taxon>
        <taxon>Metazoa</taxon>
        <taxon>Chordata</taxon>
        <taxon>Craniata</taxon>
        <taxon>Vertebrata</taxon>
        <taxon>Euteleostomi</taxon>
        <taxon>Amphibia</taxon>
        <taxon>Gymnophiona</taxon>
        <taxon>Geotrypetes</taxon>
    </lineage>
</organism>
<dbReference type="AlphaFoldDB" id="A0A6P8NMI0"/>
<gene>
    <name evidence="4" type="primary">LOC117348864</name>
</gene>
<evidence type="ECO:0000256" key="2">
    <source>
        <dbReference type="SAM" id="MobiDB-lite"/>
    </source>
</evidence>
<evidence type="ECO:0000313" key="3">
    <source>
        <dbReference type="Proteomes" id="UP000515159"/>
    </source>
</evidence>
<reference evidence="4" key="1">
    <citation type="submission" date="2025-08" db="UniProtKB">
        <authorList>
            <consortium name="RefSeq"/>
        </authorList>
    </citation>
    <scope>IDENTIFICATION</scope>
</reference>
<feature type="coiled-coil region" evidence="1">
    <location>
        <begin position="452"/>
        <end position="498"/>
    </location>
</feature>
<sequence length="698" mass="80551">MAAASQSSPWLENARTRIENSQEWKEFTVKLSDAVQQQMNENHISFFTNLSETEKNFIIERAARTIQDGDSYLALTTHISTCLEEQLYSFVAQEMRDDHLLKNKSDLVMSNVMTGMINLLEKRPDMKGKVHVFFNQCLLAPLRRLTWRLHLSNTKARMEYLSHVSMNKATSALDRDISLQCLSVLSSERTFQHLQDNKLAFRAMRNVLSYYHKLRSLPASLCRTDYFLLVPLLQAVIDMSTPSTSVDSVSTLLVEEYITFMELRPSCMRLASTEDSTGRNMYEEAASLLHQTNWDLANTIQGIYTRQANKAQDSMLTAVQCMLQPVVQALFAGFLSMSTLLYVWDQYIIGLDQPAYNCLPAISVVFILLLRDHLITCQTTEDVEKVIQTQGPTLSIQQFQNVINRHFFTKLYSMLNKDEHAPYPIHDPDQAIPSWSHLSRVHLLPRTRPQDRRQAREEREMLQRQWIKEQKQEETVRRQLEEEHRRQEESRLQRLLEETKRTFTAQRDQLLEQLSWEQQFHYETQKAADEQIKGLQAEIRRLMKQRRLSMDTYSAGSLVAPPPSLNSQTPPQTGKPSPSSPVHVVLNSTLRTREVNGKTAESVTLELLQQIMQSADSIVNGKSDAERDSLNAMTRDHLHNYRRDVRNAEIETFGHAITSTEIQNIPEPTKAELHKRLSVAIKRGTEARYKANLHQGDY</sequence>
<keyword evidence="1" id="KW-0175">Coiled coil</keyword>
<evidence type="ECO:0000256" key="1">
    <source>
        <dbReference type="SAM" id="Coils"/>
    </source>
</evidence>